<evidence type="ECO:0000259" key="7">
    <source>
        <dbReference type="PROSITE" id="PS52039"/>
    </source>
</evidence>
<name>A0A0T6AY37_9SCAR</name>
<dbReference type="PROSITE" id="PS50880">
    <property type="entry name" value="TOPRIM"/>
    <property type="match status" value="1"/>
</dbReference>
<dbReference type="GO" id="GO:0031422">
    <property type="term" value="C:RecQ family helicase-topoisomerase III complex"/>
    <property type="evidence" value="ECO:0007669"/>
    <property type="project" value="TreeGrafter"/>
</dbReference>
<dbReference type="GO" id="GO:0003677">
    <property type="term" value="F:DNA binding"/>
    <property type="evidence" value="ECO:0007669"/>
    <property type="project" value="UniProtKB-KW"/>
</dbReference>
<protein>
    <recommendedName>
        <fullName evidence="5">DNA topoisomerase</fullName>
        <ecNumber evidence="5">5.6.2.1</ecNumber>
    </recommendedName>
</protein>
<dbReference type="GO" id="GO:0006281">
    <property type="term" value="P:DNA repair"/>
    <property type="evidence" value="ECO:0007669"/>
    <property type="project" value="TreeGrafter"/>
</dbReference>
<proteinExistence type="inferred from homology"/>
<dbReference type="GO" id="GO:0006265">
    <property type="term" value="P:DNA topological change"/>
    <property type="evidence" value="ECO:0007669"/>
    <property type="project" value="InterPro"/>
</dbReference>
<dbReference type="Gene3D" id="1.10.460.10">
    <property type="entry name" value="Topoisomerase I, domain 2"/>
    <property type="match status" value="1"/>
</dbReference>
<comment type="similarity">
    <text evidence="1 5">Belongs to the type IA topoisomerase family.</text>
</comment>
<dbReference type="SUPFAM" id="SSF56712">
    <property type="entry name" value="Prokaryotic type I DNA topoisomerase"/>
    <property type="match status" value="1"/>
</dbReference>
<reference evidence="8 9" key="1">
    <citation type="submission" date="2015-09" db="EMBL/GenBank/DDBJ databases">
        <title>Draft genome of the scarab beetle Oryctes borbonicus.</title>
        <authorList>
            <person name="Meyer J.M."/>
            <person name="Markov G.V."/>
            <person name="Baskaran P."/>
            <person name="Herrmann M."/>
            <person name="Sommer R.J."/>
            <person name="Roedelsperger C."/>
        </authorList>
    </citation>
    <scope>NUCLEOTIDE SEQUENCE [LARGE SCALE GENOMIC DNA]</scope>
    <source>
        <strain evidence="8">OB123</strain>
        <tissue evidence="8">Whole animal</tissue>
    </source>
</reference>
<feature type="domain" description="Topo IA-type catalytic" evidence="7">
    <location>
        <begin position="164"/>
        <end position="274"/>
    </location>
</feature>
<dbReference type="OrthoDB" id="430051at2759"/>
<dbReference type="InterPro" id="IPR006171">
    <property type="entry name" value="TOPRIM_dom"/>
</dbReference>
<feature type="non-terminal residue" evidence="8">
    <location>
        <position position="274"/>
    </location>
</feature>
<dbReference type="GO" id="GO:0003917">
    <property type="term" value="F:DNA topoisomerase type I (single strand cut, ATP-independent) activity"/>
    <property type="evidence" value="ECO:0007669"/>
    <property type="project" value="UniProtKB-EC"/>
</dbReference>
<evidence type="ECO:0000313" key="9">
    <source>
        <dbReference type="Proteomes" id="UP000051574"/>
    </source>
</evidence>
<dbReference type="InterPro" id="IPR003601">
    <property type="entry name" value="Topo_IA_2"/>
</dbReference>
<evidence type="ECO:0000259" key="6">
    <source>
        <dbReference type="PROSITE" id="PS50880"/>
    </source>
</evidence>
<dbReference type="EMBL" id="LJIG01022540">
    <property type="protein sequence ID" value="KRT80038.1"/>
    <property type="molecule type" value="Genomic_DNA"/>
</dbReference>
<dbReference type="EC" id="5.6.2.1" evidence="5"/>
<keyword evidence="9" id="KW-1185">Reference proteome</keyword>
<feature type="domain" description="Toprim" evidence="6">
    <location>
        <begin position="2"/>
        <end position="146"/>
    </location>
</feature>
<keyword evidence="3 5" id="KW-0238">DNA-binding</keyword>
<dbReference type="SMART" id="SM00436">
    <property type="entry name" value="TOP1Bc"/>
    <property type="match status" value="1"/>
</dbReference>
<evidence type="ECO:0000256" key="4">
    <source>
        <dbReference type="ARBA" id="ARBA00023235"/>
    </source>
</evidence>
<dbReference type="FunFam" id="3.40.50.140:FF:000003">
    <property type="entry name" value="DNA topoisomerase"/>
    <property type="match status" value="1"/>
</dbReference>
<dbReference type="GO" id="GO:0005634">
    <property type="term" value="C:nucleus"/>
    <property type="evidence" value="ECO:0007669"/>
    <property type="project" value="TreeGrafter"/>
</dbReference>
<dbReference type="Proteomes" id="UP000051574">
    <property type="component" value="Unassembled WGS sequence"/>
</dbReference>
<dbReference type="InterPro" id="IPR013497">
    <property type="entry name" value="Topo_IA_cen"/>
</dbReference>
<dbReference type="InterPro" id="IPR034144">
    <property type="entry name" value="TOPRIM_TopoIII"/>
</dbReference>
<dbReference type="AlphaFoldDB" id="A0A0T6AY37"/>
<dbReference type="Pfam" id="PF01131">
    <property type="entry name" value="Topoisom_bac"/>
    <property type="match status" value="1"/>
</dbReference>
<evidence type="ECO:0000313" key="8">
    <source>
        <dbReference type="EMBL" id="KRT80038.1"/>
    </source>
</evidence>
<organism evidence="8 9">
    <name type="scientific">Oryctes borbonicus</name>
    <dbReference type="NCBI Taxonomy" id="1629725"/>
    <lineage>
        <taxon>Eukaryota</taxon>
        <taxon>Metazoa</taxon>
        <taxon>Ecdysozoa</taxon>
        <taxon>Arthropoda</taxon>
        <taxon>Hexapoda</taxon>
        <taxon>Insecta</taxon>
        <taxon>Pterygota</taxon>
        <taxon>Neoptera</taxon>
        <taxon>Endopterygota</taxon>
        <taxon>Coleoptera</taxon>
        <taxon>Polyphaga</taxon>
        <taxon>Scarabaeiformia</taxon>
        <taxon>Scarabaeidae</taxon>
        <taxon>Dynastinae</taxon>
        <taxon>Oryctes</taxon>
    </lineage>
</organism>
<keyword evidence="2 5" id="KW-0799">Topoisomerase</keyword>
<comment type="catalytic activity">
    <reaction evidence="5">
        <text>ATP-independent breakage of single-stranded DNA, followed by passage and rejoining.</text>
        <dbReference type="EC" id="5.6.2.1"/>
    </reaction>
</comment>
<keyword evidence="4 5" id="KW-0413">Isomerase</keyword>
<dbReference type="Gene3D" id="3.40.50.140">
    <property type="match status" value="1"/>
</dbReference>
<dbReference type="PANTHER" id="PTHR11390">
    <property type="entry name" value="PROKARYOTIC DNA TOPOISOMERASE"/>
    <property type="match status" value="1"/>
</dbReference>
<evidence type="ECO:0000256" key="5">
    <source>
        <dbReference type="RuleBase" id="RU362092"/>
    </source>
</evidence>
<dbReference type="PANTHER" id="PTHR11390:SF21">
    <property type="entry name" value="DNA TOPOISOMERASE 3-ALPHA"/>
    <property type="match status" value="1"/>
</dbReference>
<dbReference type="InterPro" id="IPR000380">
    <property type="entry name" value="Topo_IA"/>
</dbReference>
<evidence type="ECO:0000256" key="3">
    <source>
        <dbReference type="ARBA" id="ARBA00023125"/>
    </source>
</evidence>
<dbReference type="InterPro" id="IPR023405">
    <property type="entry name" value="Topo_IA_core_domain"/>
</dbReference>
<dbReference type="Pfam" id="PF01751">
    <property type="entry name" value="Toprim"/>
    <property type="match status" value="1"/>
</dbReference>
<dbReference type="InterPro" id="IPR013824">
    <property type="entry name" value="Topo_IA_cen_sub1"/>
</dbReference>
<dbReference type="CDD" id="cd03362">
    <property type="entry name" value="TOPRIM_TopoIA_TopoIII"/>
    <property type="match status" value="1"/>
</dbReference>
<evidence type="ECO:0000256" key="1">
    <source>
        <dbReference type="ARBA" id="ARBA00009446"/>
    </source>
</evidence>
<accession>A0A0T6AY37</accession>
<dbReference type="GO" id="GO:0006310">
    <property type="term" value="P:DNA recombination"/>
    <property type="evidence" value="ECO:0007669"/>
    <property type="project" value="TreeGrafter"/>
</dbReference>
<evidence type="ECO:0000256" key="2">
    <source>
        <dbReference type="ARBA" id="ARBA00023029"/>
    </source>
</evidence>
<dbReference type="SMART" id="SM00493">
    <property type="entry name" value="TOPRIM"/>
    <property type="match status" value="1"/>
</dbReference>
<gene>
    <name evidence="8" type="ORF">AMK59_7330</name>
</gene>
<dbReference type="PROSITE" id="PS52039">
    <property type="entry name" value="TOPO_IA_2"/>
    <property type="match status" value="1"/>
</dbReference>
<comment type="function">
    <text evidence="5">Introduces a single-strand break via transesterification at a target site in duplex DNA. Releases the supercoiling and torsional tension of DNA introduced during the DNA replication and transcription by transiently cleaving and rejoining one strand of the DNA duplex. The scissile phosphodiester is attacked by the catalytic tyrosine of the enzyme, resulting in the formation of a DNA-(5'-phosphotyrosyl)-enzyme intermediate and the expulsion of a 3'-OH DNA strand.</text>
</comment>
<dbReference type="PRINTS" id="PR00417">
    <property type="entry name" value="PRTPISMRASEI"/>
</dbReference>
<sequence>MKYLNVAEKNDAAKNIAAILSSRSANRREGLSNYNKIYEFDATLNGQQTRMVMTSVSGHLLNYAFPANFKSWQSCNPLVLFDAPITKVCPEDSQRIKKTLEREIRGCQALIIWTDCDREGENIGYEVIDVCTAVRPGLRVFRAKFSEITRQSIFRALNNLEQPNKNISDAVDVRQEIDLRTGAAFTRLQTLRLQKVFPAKLSDKLISYGSCQFPTLGFVVDRYKAIEEFIPEPFWKIKMNHTGTDITTEFIWKRERLFDKNACEAILDICEENP</sequence>
<comment type="caution">
    <text evidence="8">The sequence shown here is derived from an EMBL/GenBank/DDBJ whole genome shotgun (WGS) entry which is preliminary data.</text>
</comment>